<dbReference type="RefSeq" id="WP_120771974.1">
    <property type="nucleotide sequence ID" value="NZ_CP032627.1"/>
</dbReference>
<sequence length="128" mass="15522">MIKVYKRENSDKRAYKAVEWLESHQLPYKIITRKELTGELIKEILLVSDRGFDEIMVSRFRVSHAHKLFYEKFDFEKMTVNRLVHILLEFPELLRSPIIFDEKKILVGFNGDEIRKFLPRTHYGRKYF</sequence>
<dbReference type="InterPro" id="IPR036249">
    <property type="entry name" value="Thioredoxin-like_sf"/>
</dbReference>
<keyword evidence="3" id="KW-1185">Reference proteome</keyword>
<dbReference type="KEGG" id="lact:D7I46_05455"/>
<dbReference type="Gene3D" id="3.40.30.10">
    <property type="entry name" value="Glutaredoxin"/>
    <property type="match status" value="1"/>
</dbReference>
<gene>
    <name evidence="2" type="ORF">D7I46_05455</name>
</gene>
<evidence type="ECO:0000256" key="1">
    <source>
        <dbReference type="PROSITE-ProRule" id="PRU01282"/>
    </source>
</evidence>
<reference evidence="2 3" key="1">
    <citation type="submission" date="2018-09" db="EMBL/GenBank/DDBJ databases">
        <title>Genome sequencing of strain 1JSPR-7.</title>
        <authorList>
            <person name="Heo J."/>
            <person name="Kim S.-J."/>
            <person name="Kwon S.-W."/>
        </authorList>
    </citation>
    <scope>NUCLEOTIDE SEQUENCE [LARGE SCALE GENOMIC DNA]</scope>
    <source>
        <strain evidence="2 3">1JSPR-7</strain>
    </source>
</reference>
<dbReference type="InterPro" id="IPR006660">
    <property type="entry name" value="Arsenate_reductase-like"/>
</dbReference>
<dbReference type="EMBL" id="CP032627">
    <property type="protein sequence ID" value="AYG00586.1"/>
    <property type="molecule type" value="Genomic_DNA"/>
</dbReference>
<name>A0A387BHK3_9LACT</name>
<protein>
    <submittedName>
        <fullName evidence="2">Transcriptional regulator Spx</fullName>
    </submittedName>
</protein>
<dbReference type="Proteomes" id="UP000269374">
    <property type="component" value="Chromosome"/>
</dbReference>
<dbReference type="SUPFAM" id="SSF52833">
    <property type="entry name" value="Thioredoxin-like"/>
    <property type="match status" value="1"/>
</dbReference>
<evidence type="ECO:0000313" key="3">
    <source>
        <dbReference type="Proteomes" id="UP000269374"/>
    </source>
</evidence>
<organism evidence="2 3">
    <name type="scientific">Lactococcus allomyrinae</name>
    <dbReference type="NCBI Taxonomy" id="2419773"/>
    <lineage>
        <taxon>Bacteria</taxon>
        <taxon>Bacillati</taxon>
        <taxon>Bacillota</taxon>
        <taxon>Bacilli</taxon>
        <taxon>Lactobacillales</taxon>
        <taxon>Streptococcaceae</taxon>
        <taxon>Lactococcus</taxon>
    </lineage>
</organism>
<dbReference type="OrthoDB" id="9794155at2"/>
<dbReference type="Pfam" id="PF03960">
    <property type="entry name" value="ArsC"/>
    <property type="match status" value="1"/>
</dbReference>
<accession>A0A387BHK3</accession>
<comment type="similarity">
    <text evidence="1">Belongs to the ArsC family.</text>
</comment>
<dbReference type="PROSITE" id="PS51353">
    <property type="entry name" value="ARSC"/>
    <property type="match status" value="1"/>
</dbReference>
<dbReference type="AlphaFoldDB" id="A0A387BHK3"/>
<proteinExistence type="inferred from homology"/>
<dbReference type="PANTHER" id="PTHR30041:SF7">
    <property type="entry name" value="GLOBAL TRANSCRIPTIONAL REGULATOR SPX"/>
    <property type="match status" value="1"/>
</dbReference>
<dbReference type="PANTHER" id="PTHR30041">
    <property type="entry name" value="ARSENATE REDUCTASE"/>
    <property type="match status" value="1"/>
</dbReference>
<evidence type="ECO:0000313" key="2">
    <source>
        <dbReference type="EMBL" id="AYG00586.1"/>
    </source>
</evidence>